<dbReference type="PROSITE" id="PS50894">
    <property type="entry name" value="HPT"/>
    <property type="match status" value="1"/>
</dbReference>
<dbReference type="InterPro" id="IPR001789">
    <property type="entry name" value="Sig_transdc_resp-reg_receiver"/>
</dbReference>
<organism evidence="20 21">
    <name type="scientific">Marinobacter pelagius</name>
    <dbReference type="NCBI Taxonomy" id="379482"/>
    <lineage>
        <taxon>Bacteria</taxon>
        <taxon>Pseudomonadati</taxon>
        <taxon>Pseudomonadota</taxon>
        <taxon>Gammaproteobacteria</taxon>
        <taxon>Pseudomonadales</taxon>
        <taxon>Marinobacteraceae</taxon>
        <taxon>Marinobacter</taxon>
    </lineage>
</organism>
<evidence type="ECO:0000256" key="6">
    <source>
        <dbReference type="ARBA" id="ARBA00022692"/>
    </source>
</evidence>
<dbReference type="PANTHER" id="PTHR45339:SF1">
    <property type="entry name" value="HYBRID SIGNAL TRANSDUCTION HISTIDINE KINASE J"/>
    <property type="match status" value="1"/>
</dbReference>
<dbReference type="GO" id="GO:0006355">
    <property type="term" value="P:regulation of DNA-templated transcription"/>
    <property type="evidence" value="ECO:0007669"/>
    <property type="project" value="InterPro"/>
</dbReference>
<dbReference type="SUPFAM" id="SSF52172">
    <property type="entry name" value="CheY-like"/>
    <property type="match status" value="2"/>
</dbReference>
<dbReference type="InterPro" id="IPR036641">
    <property type="entry name" value="HPT_dom_sf"/>
</dbReference>
<feature type="domain" description="Response regulatory" evidence="16">
    <location>
        <begin position="954"/>
        <end position="1067"/>
    </location>
</feature>
<dbReference type="SUPFAM" id="SSF55785">
    <property type="entry name" value="PYP-like sensor domain (PAS domain)"/>
    <property type="match status" value="1"/>
</dbReference>
<dbReference type="Gene3D" id="3.30.450.20">
    <property type="entry name" value="PAS domain"/>
    <property type="match status" value="1"/>
</dbReference>
<keyword evidence="7" id="KW-0547">Nucleotide-binding</keyword>
<evidence type="ECO:0000256" key="8">
    <source>
        <dbReference type="ARBA" id="ARBA00022840"/>
    </source>
</evidence>
<keyword evidence="6 14" id="KW-0812">Transmembrane</keyword>
<feature type="modified residue" description="4-aspartylphosphate" evidence="13">
    <location>
        <position position="872"/>
    </location>
</feature>
<keyword evidence="5 13" id="KW-0597">Phosphoprotein</keyword>
<dbReference type="InterPro" id="IPR005467">
    <property type="entry name" value="His_kinase_dom"/>
</dbReference>
<dbReference type="PANTHER" id="PTHR45339">
    <property type="entry name" value="HYBRID SIGNAL TRANSDUCTION HISTIDINE KINASE J"/>
    <property type="match status" value="1"/>
</dbReference>
<feature type="transmembrane region" description="Helical" evidence="14">
    <location>
        <begin position="202"/>
        <end position="223"/>
    </location>
</feature>
<dbReference type="Pfam" id="PF07696">
    <property type="entry name" value="7TMR-DISMED2"/>
    <property type="match status" value="1"/>
</dbReference>
<evidence type="ECO:0000259" key="17">
    <source>
        <dbReference type="PROSITE" id="PS50112"/>
    </source>
</evidence>
<dbReference type="NCBIfam" id="TIGR00229">
    <property type="entry name" value="sensory_box"/>
    <property type="match status" value="1"/>
</dbReference>
<dbReference type="SUPFAM" id="SSF47384">
    <property type="entry name" value="Homodimeric domain of signal transducing histidine kinase"/>
    <property type="match status" value="1"/>
</dbReference>
<dbReference type="PROSITE" id="PS50113">
    <property type="entry name" value="PAC"/>
    <property type="match status" value="1"/>
</dbReference>
<evidence type="ECO:0000256" key="3">
    <source>
        <dbReference type="ARBA" id="ARBA00012438"/>
    </source>
</evidence>
<dbReference type="Pfam" id="PF00989">
    <property type="entry name" value="PAS"/>
    <property type="match status" value="1"/>
</dbReference>
<dbReference type="InterPro" id="IPR003594">
    <property type="entry name" value="HATPase_dom"/>
</dbReference>
<evidence type="ECO:0000256" key="1">
    <source>
        <dbReference type="ARBA" id="ARBA00000085"/>
    </source>
</evidence>
<keyword evidence="21" id="KW-1185">Reference proteome</keyword>
<dbReference type="InterPro" id="IPR035965">
    <property type="entry name" value="PAS-like_dom_sf"/>
</dbReference>
<feature type="transmembrane region" description="Helical" evidence="14">
    <location>
        <begin position="266"/>
        <end position="286"/>
    </location>
</feature>
<dbReference type="CDD" id="cd17546">
    <property type="entry name" value="REC_hyHK_CKI1_RcsC-like"/>
    <property type="match status" value="2"/>
</dbReference>
<evidence type="ECO:0000256" key="5">
    <source>
        <dbReference type="ARBA" id="ARBA00022553"/>
    </source>
</evidence>
<keyword evidence="10" id="KW-0902">Two-component regulatory system</keyword>
<dbReference type="SMART" id="SM00448">
    <property type="entry name" value="REC"/>
    <property type="match status" value="2"/>
</dbReference>
<sequence>MQQRLTNLVSVPALMVWVLLALVLLPSTVAAQDLCRDGKLVLDSNTSSIRNLGSCVSYLEDPGQSMTFREVLALEPGAFTRHEGGVLNFGYTESAYWTRMDLEPRAGAARTDWILELALPLVDQVNLFLVRDGELVDQRQAGYQDNWQERDLAVPNPTFRLKLAPDTVNTVYLRITNTNTFRLPISLWHPDSYIEKVSVDEAVRGVLLGAVLAILAYNLFVAVSVRERSNVYYVLYLVSATIFIFTEQVHGVQLLDSRPVLFNKEYLHFQIVLTWFWGLLMARSLLETRERSRDLDQIVRLCLYSVGATFVLCFFLPYHVAMEWIVLGSILLSIILIVVSYLSWRYYNPAARSYFFAWTLALIGFGIYALTVMGYLPLNTFTSYSPQFGLTAQIILFSFALADRIKQVQGEALGWSERALANLRRYQSLFDNAVEGVFQMSPDRRFVTANPAMARMLGYNSSRELLRRNPDVLETCIADDRLRRLVVEQLEARGTVKGIEARYLTRDGEERWATISLHTAYDTDGEPTHLEGTCIDVTESRQRQRIEREREQERLEKELARNSAEAKSQFLANMSHEIRTPLAAIIGYGETLLDPDLTETEKKSSAETVVRSGRHLLDLVNDILDHSKIDANKLDVDVIPVNLPELLDEIRAFFTPRAREKGLDFSIICEYPLPEQIRTDPTRFRQIIINLCGNALKFTEKGSISLSIRCDRETGMLMARVVDTGIGMKQEQLRRLFDPFAQGSAAISRQYGGTGLGLSISRRLAELLGGNITVASTYGEGSEFELSIRTGPLDQVHFLRDASELSQRRRAIPMVAAPRLTGRILCAEDNEVNRRLVSLLVSRTGADLVHVVNGAEALELAIREPFDLILMDIQMPVMNGRDATAALREAGVNTPVIALTANVMAEDIADYRRAGCNEHLAKPIDKQRFYEVLARYLVVRQDAVPDRRGSYQGRVLVAEDNEENRQLVERMLRRLGLEVIAVSGGDQAVRTALSDTVHLVLMDRHMPGLDGVAATRLLRQAGFRHPIIAFTAGDQQETDALLEAGCDGVLNKPIDQSRLETILGRYMANPVREAQKPDEDREIAALVSRFLEGLAQRKRVMDDALANRQSDALRTEAHQIKGTAGAMGYPAMTRQAGILEAMLKEPGEPDWSRIGSELEVLDDMIDRARAAAATQPCVSDNSNNRKMP</sequence>
<dbReference type="InterPro" id="IPR000700">
    <property type="entry name" value="PAS-assoc_C"/>
</dbReference>
<dbReference type="EMBL" id="FOUR01000001">
    <property type="protein sequence ID" value="SFM55622.1"/>
    <property type="molecule type" value="Genomic_DNA"/>
</dbReference>
<dbReference type="PROSITE" id="PS50110">
    <property type="entry name" value="RESPONSE_REGULATORY"/>
    <property type="match status" value="2"/>
</dbReference>
<dbReference type="InterPro" id="IPR011006">
    <property type="entry name" value="CheY-like_superfamily"/>
</dbReference>
<evidence type="ECO:0000256" key="10">
    <source>
        <dbReference type="ARBA" id="ARBA00023012"/>
    </source>
</evidence>
<evidence type="ECO:0000256" key="14">
    <source>
        <dbReference type="SAM" id="Phobius"/>
    </source>
</evidence>
<dbReference type="Pfam" id="PF07695">
    <property type="entry name" value="7TMR-DISM_7TM"/>
    <property type="match status" value="1"/>
</dbReference>
<dbReference type="EC" id="2.7.13.3" evidence="3"/>
<evidence type="ECO:0000256" key="4">
    <source>
        <dbReference type="ARBA" id="ARBA00022475"/>
    </source>
</evidence>
<dbReference type="Gene3D" id="3.30.565.10">
    <property type="entry name" value="Histidine kinase-like ATPase, C-terminal domain"/>
    <property type="match status" value="1"/>
</dbReference>
<dbReference type="PROSITE" id="PS50112">
    <property type="entry name" value="PAS"/>
    <property type="match status" value="1"/>
</dbReference>
<dbReference type="InterPro" id="IPR000014">
    <property type="entry name" value="PAS"/>
</dbReference>
<dbReference type="SUPFAM" id="SSF47226">
    <property type="entry name" value="Histidine-containing phosphotransfer domain, HPT domain"/>
    <property type="match status" value="1"/>
</dbReference>
<evidence type="ECO:0000256" key="9">
    <source>
        <dbReference type="ARBA" id="ARBA00022989"/>
    </source>
</evidence>
<dbReference type="Gene3D" id="3.40.50.2300">
    <property type="match status" value="2"/>
</dbReference>
<dbReference type="Proteomes" id="UP000199339">
    <property type="component" value="Unassembled WGS sequence"/>
</dbReference>
<reference evidence="21" key="1">
    <citation type="submission" date="2016-10" db="EMBL/GenBank/DDBJ databases">
        <authorList>
            <person name="Varghese N."/>
            <person name="Submissions S."/>
        </authorList>
    </citation>
    <scope>NUCLEOTIDE SEQUENCE [LARGE SCALE GENOMIC DNA]</scope>
    <source>
        <strain evidence="21">CGMCC 1.6775</strain>
    </source>
</reference>
<dbReference type="CDD" id="cd16922">
    <property type="entry name" value="HATPase_EvgS-ArcB-TorS-like"/>
    <property type="match status" value="1"/>
</dbReference>
<keyword evidence="9 14" id="KW-1133">Transmembrane helix</keyword>
<dbReference type="SMART" id="SM00388">
    <property type="entry name" value="HisKA"/>
    <property type="match status" value="1"/>
</dbReference>
<dbReference type="InterPro" id="IPR011622">
    <property type="entry name" value="7TMR_DISM_rcpt_extracell_dom2"/>
</dbReference>
<feature type="transmembrane region" description="Helical" evidence="14">
    <location>
        <begin position="324"/>
        <end position="342"/>
    </location>
</feature>
<dbReference type="SUPFAM" id="SSF55874">
    <property type="entry name" value="ATPase domain of HSP90 chaperone/DNA topoisomerase II/histidine kinase"/>
    <property type="match status" value="1"/>
</dbReference>
<dbReference type="InterPro" id="IPR013767">
    <property type="entry name" value="PAS_fold"/>
</dbReference>
<feature type="modified residue" description="Phosphohistidine" evidence="12">
    <location>
        <position position="1118"/>
    </location>
</feature>
<dbReference type="InterPro" id="IPR011623">
    <property type="entry name" value="7TMR_DISM_rcpt_extracell_dom1"/>
</dbReference>
<feature type="transmembrane region" description="Helical" evidence="14">
    <location>
        <begin position="230"/>
        <end position="246"/>
    </location>
</feature>
<dbReference type="InterPro" id="IPR004358">
    <property type="entry name" value="Sig_transdc_His_kin-like_C"/>
</dbReference>
<feature type="domain" description="PAC" evidence="18">
    <location>
        <begin position="497"/>
        <end position="549"/>
    </location>
</feature>
<dbReference type="SMART" id="SM00091">
    <property type="entry name" value="PAS"/>
    <property type="match status" value="1"/>
</dbReference>
<proteinExistence type="predicted"/>
<accession>A0A1I4RTI9</accession>
<feature type="domain" description="Response regulatory" evidence="16">
    <location>
        <begin position="823"/>
        <end position="937"/>
    </location>
</feature>
<dbReference type="Gene3D" id="2.60.40.2380">
    <property type="match status" value="1"/>
</dbReference>
<keyword evidence="8" id="KW-0067">ATP-binding</keyword>
<evidence type="ECO:0000256" key="12">
    <source>
        <dbReference type="PROSITE-ProRule" id="PRU00110"/>
    </source>
</evidence>
<comment type="catalytic activity">
    <reaction evidence="1">
        <text>ATP + protein L-histidine = ADP + protein N-phospho-L-histidine.</text>
        <dbReference type="EC" id="2.7.13.3"/>
    </reaction>
</comment>
<feature type="domain" description="HPt" evidence="19">
    <location>
        <begin position="1079"/>
        <end position="1171"/>
    </location>
</feature>
<dbReference type="InterPro" id="IPR003661">
    <property type="entry name" value="HisK_dim/P_dom"/>
</dbReference>
<evidence type="ECO:0000313" key="20">
    <source>
        <dbReference type="EMBL" id="SFM55622.1"/>
    </source>
</evidence>
<feature type="transmembrane region" description="Helical" evidence="14">
    <location>
        <begin position="354"/>
        <end position="378"/>
    </location>
</feature>
<dbReference type="GO" id="GO:0005886">
    <property type="term" value="C:plasma membrane"/>
    <property type="evidence" value="ECO:0007669"/>
    <property type="project" value="UniProtKB-SubCell"/>
</dbReference>
<evidence type="ECO:0000256" key="7">
    <source>
        <dbReference type="ARBA" id="ARBA00022741"/>
    </source>
</evidence>
<dbReference type="CDD" id="cd00130">
    <property type="entry name" value="PAS"/>
    <property type="match status" value="1"/>
</dbReference>
<dbReference type="Pfam" id="PF00072">
    <property type="entry name" value="Response_reg"/>
    <property type="match status" value="2"/>
</dbReference>
<dbReference type="Pfam" id="PF01627">
    <property type="entry name" value="Hpt"/>
    <property type="match status" value="1"/>
</dbReference>
<name>A0A1I4RTI9_9GAMM</name>
<feature type="domain" description="Histidine kinase" evidence="15">
    <location>
        <begin position="573"/>
        <end position="792"/>
    </location>
</feature>
<dbReference type="InterPro" id="IPR001610">
    <property type="entry name" value="PAC"/>
</dbReference>
<evidence type="ECO:0000256" key="11">
    <source>
        <dbReference type="ARBA" id="ARBA00023136"/>
    </source>
</evidence>
<evidence type="ECO:0000256" key="13">
    <source>
        <dbReference type="PROSITE-ProRule" id="PRU00169"/>
    </source>
</evidence>
<dbReference type="InterPro" id="IPR008207">
    <property type="entry name" value="Sig_transdc_His_kin_Hpt_dom"/>
</dbReference>
<dbReference type="GO" id="GO:0005524">
    <property type="term" value="F:ATP binding"/>
    <property type="evidence" value="ECO:0007669"/>
    <property type="project" value="UniProtKB-KW"/>
</dbReference>
<dbReference type="AlphaFoldDB" id="A0A1I4RTI9"/>
<comment type="subcellular location">
    <subcellularLocation>
        <location evidence="2">Cell membrane</location>
        <topology evidence="2">Multi-pass membrane protein</topology>
    </subcellularLocation>
</comment>
<gene>
    <name evidence="20" type="ORF">SAMN04487961_0681</name>
</gene>
<dbReference type="Pfam" id="PF02518">
    <property type="entry name" value="HATPase_c"/>
    <property type="match status" value="1"/>
</dbReference>
<feature type="transmembrane region" description="Helical" evidence="14">
    <location>
        <begin position="298"/>
        <end position="318"/>
    </location>
</feature>
<dbReference type="Pfam" id="PF00512">
    <property type="entry name" value="HisKA"/>
    <property type="match status" value="1"/>
</dbReference>
<dbReference type="InterPro" id="IPR036097">
    <property type="entry name" value="HisK_dim/P_sf"/>
</dbReference>
<dbReference type="SMART" id="SM00387">
    <property type="entry name" value="HATPase_c"/>
    <property type="match status" value="1"/>
</dbReference>
<feature type="domain" description="PAS" evidence="17">
    <location>
        <begin position="422"/>
        <end position="460"/>
    </location>
</feature>
<protein>
    <recommendedName>
        <fullName evidence="3">histidine kinase</fullName>
        <ecNumber evidence="3">2.7.13.3</ecNumber>
    </recommendedName>
</protein>
<dbReference type="FunFam" id="3.30.565.10:FF:000010">
    <property type="entry name" value="Sensor histidine kinase RcsC"/>
    <property type="match status" value="1"/>
</dbReference>
<keyword evidence="11 14" id="KW-0472">Membrane</keyword>
<evidence type="ECO:0000259" key="15">
    <source>
        <dbReference type="PROSITE" id="PS50109"/>
    </source>
</evidence>
<evidence type="ECO:0000259" key="19">
    <source>
        <dbReference type="PROSITE" id="PS50894"/>
    </source>
</evidence>
<dbReference type="SMART" id="SM00086">
    <property type="entry name" value="PAC"/>
    <property type="match status" value="1"/>
</dbReference>
<evidence type="ECO:0000313" key="21">
    <source>
        <dbReference type="Proteomes" id="UP000199339"/>
    </source>
</evidence>
<dbReference type="PROSITE" id="PS50109">
    <property type="entry name" value="HIS_KIN"/>
    <property type="match status" value="1"/>
</dbReference>
<dbReference type="Gene3D" id="1.20.120.160">
    <property type="entry name" value="HPT domain"/>
    <property type="match status" value="1"/>
</dbReference>
<dbReference type="InterPro" id="IPR036890">
    <property type="entry name" value="HATPase_C_sf"/>
</dbReference>
<dbReference type="Gene3D" id="1.10.287.130">
    <property type="match status" value="1"/>
</dbReference>
<evidence type="ECO:0000259" key="16">
    <source>
        <dbReference type="PROSITE" id="PS50110"/>
    </source>
</evidence>
<feature type="modified residue" description="4-aspartylphosphate" evidence="13">
    <location>
        <position position="1003"/>
    </location>
</feature>
<evidence type="ECO:0000259" key="18">
    <source>
        <dbReference type="PROSITE" id="PS50113"/>
    </source>
</evidence>
<evidence type="ECO:0000256" key="2">
    <source>
        <dbReference type="ARBA" id="ARBA00004651"/>
    </source>
</evidence>
<dbReference type="GO" id="GO:0000155">
    <property type="term" value="F:phosphorelay sensor kinase activity"/>
    <property type="evidence" value="ECO:0007669"/>
    <property type="project" value="InterPro"/>
</dbReference>
<dbReference type="PRINTS" id="PR00344">
    <property type="entry name" value="BCTRLSENSOR"/>
</dbReference>
<dbReference type="CDD" id="cd00082">
    <property type="entry name" value="HisKA"/>
    <property type="match status" value="1"/>
</dbReference>
<keyword evidence="4" id="KW-1003">Cell membrane</keyword>